<evidence type="ECO:0000313" key="6">
    <source>
        <dbReference type="EMBL" id="KAK7586094.1"/>
    </source>
</evidence>
<dbReference type="Proteomes" id="UP001367676">
    <property type="component" value="Unassembled WGS sequence"/>
</dbReference>
<evidence type="ECO:0000313" key="8">
    <source>
        <dbReference type="EMBL" id="KAK7602067.1"/>
    </source>
</evidence>
<proteinExistence type="predicted"/>
<comment type="caution">
    <text evidence="3">The sequence shown here is derived from an EMBL/GenBank/DDBJ whole genome shotgun (WGS) entry which is preliminary data.</text>
</comment>
<dbReference type="EMBL" id="JBBCAQ010000022">
    <property type="protein sequence ID" value="KAK7591166.1"/>
    <property type="molecule type" value="Genomic_DNA"/>
</dbReference>
<gene>
    <name evidence="7" type="ORF">V9T40_002779</name>
    <name evidence="11" type="ORF">V9T40_003541</name>
    <name evidence="5" type="ORF">V9T40_003919</name>
    <name evidence="6" type="ORF">V9T40_003970</name>
    <name evidence="10" type="ORF">V9T40_008217</name>
    <name evidence="8" type="ORF">V9T40_009508</name>
    <name evidence="9" type="ORF">V9T40_009647</name>
    <name evidence="2" type="ORF">V9T40_010728</name>
    <name evidence="3" type="ORF">V9T40_010935</name>
    <name evidence="4" type="ORF">V9T40_012393</name>
</gene>
<dbReference type="EMBL" id="JBBCAQ010000027">
    <property type="protein sequence ID" value="KAK7586043.1"/>
    <property type="molecule type" value="Genomic_DNA"/>
</dbReference>
<evidence type="ECO:0000256" key="1">
    <source>
        <dbReference type="SAM" id="MobiDB-lite"/>
    </source>
</evidence>
<sequence>MKREVIDHVNEVSRDHKRFVIMEYVLTGEAIKKFIKCNEDAEQVGHDWIRGINFETFQDSDPSDKSDSESDSEYEYNKWDSE</sequence>
<evidence type="ECO:0000313" key="4">
    <source>
        <dbReference type="EMBL" id="KAK7576107.1"/>
    </source>
</evidence>
<evidence type="ECO:0000313" key="5">
    <source>
        <dbReference type="EMBL" id="KAK7586043.1"/>
    </source>
</evidence>
<dbReference type="EMBL" id="JBBCAQ010000037">
    <property type="protein sequence ID" value="KAK7573744.1"/>
    <property type="molecule type" value="Genomic_DNA"/>
</dbReference>
<evidence type="ECO:0000313" key="2">
    <source>
        <dbReference type="EMBL" id="KAK7573537.1"/>
    </source>
</evidence>
<organism evidence="3 12">
    <name type="scientific">Parthenolecanium corni</name>
    <dbReference type="NCBI Taxonomy" id="536013"/>
    <lineage>
        <taxon>Eukaryota</taxon>
        <taxon>Metazoa</taxon>
        <taxon>Ecdysozoa</taxon>
        <taxon>Arthropoda</taxon>
        <taxon>Hexapoda</taxon>
        <taxon>Insecta</taxon>
        <taxon>Pterygota</taxon>
        <taxon>Neoptera</taxon>
        <taxon>Paraneoptera</taxon>
        <taxon>Hemiptera</taxon>
        <taxon>Sternorrhyncha</taxon>
        <taxon>Coccoidea</taxon>
        <taxon>Coccidae</taxon>
        <taxon>Parthenolecanium</taxon>
    </lineage>
</organism>
<keyword evidence="12" id="KW-1185">Reference proteome</keyword>
<dbReference type="EMBL" id="JBBCAQ010000037">
    <property type="protein sequence ID" value="KAK7573537.1"/>
    <property type="molecule type" value="Genomic_DNA"/>
</dbReference>
<reference evidence="3 12" key="1">
    <citation type="submission" date="2024-03" db="EMBL/GenBank/DDBJ databases">
        <title>Adaptation during the transition from Ophiocordyceps entomopathogen to insect associate is accompanied by gene loss and intensified selection.</title>
        <authorList>
            <person name="Ward C.M."/>
            <person name="Onetto C.A."/>
            <person name="Borneman A.R."/>
        </authorList>
    </citation>
    <scope>NUCLEOTIDE SEQUENCE [LARGE SCALE GENOMIC DNA]</scope>
    <source>
        <strain evidence="3">AWRI1</strain>
        <tissue evidence="3">Single Adult Female</tissue>
    </source>
</reference>
<name>A0AAN9T813_9HEMI</name>
<protein>
    <submittedName>
        <fullName evidence="3">Uncharacterized protein</fullName>
    </submittedName>
</protein>
<evidence type="ECO:0000313" key="9">
    <source>
        <dbReference type="EMBL" id="KAK7602206.1"/>
    </source>
</evidence>
<evidence type="ECO:0000313" key="11">
    <source>
        <dbReference type="EMBL" id="KAK7603542.1"/>
    </source>
</evidence>
<dbReference type="EMBL" id="JBBCAQ010000008">
    <property type="protein sequence ID" value="KAK7602628.1"/>
    <property type="molecule type" value="Genomic_DNA"/>
</dbReference>
<evidence type="ECO:0000313" key="12">
    <source>
        <dbReference type="Proteomes" id="UP001367676"/>
    </source>
</evidence>
<dbReference type="EMBL" id="JBBCAQ010000036">
    <property type="protein sequence ID" value="KAK7576107.1"/>
    <property type="molecule type" value="Genomic_DNA"/>
</dbReference>
<dbReference type="EMBL" id="JBBCAQ010000010">
    <property type="protein sequence ID" value="KAK7602067.1"/>
    <property type="molecule type" value="Genomic_DNA"/>
</dbReference>
<dbReference type="EMBL" id="JBBCAQ010000006">
    <property type="protein sequence ID" value="KAK7603542.1"/>
    <property type="molecule type" value="Genomic_DNA"/>
</dbReference>
<dbReference type="EMBL" id="JBBCAQ010000010">
    <property type="protein sequence ID" value="KAK7602206.1"/>
    <property type="molecule type" value="Genomic_DNA"/>
</dbReference>
<evidence type="ECO:0000313" key="3">
    <source>
        <dbReference type="EMBL" id="KAK7573744.1"/>
    </source>
</evidence>
<dbReference type="EMBL" id="JBBCAQ010000027">
    <property type="protein sequence ID" value="KAK7586094.1"/>
    <property type="molecule type" value="Genomic_DNA"/>
</dbReference>
<accession>A0AAN9T813</accession>
<evidence type="ECO:0000313" key="7">
    <source>
        <dbReference type="EMBL" id="KAK7591166.1"/>
    </source>
</evidence>
<dbReference type="AlphaFoldDB" id="A0AAN9T813"/>
<evidence type="ECO:0000313" key="10">
    <source>
        <dbReference type="EMBL" id="KAK7602628.1"/>
    </source>
</evidence>
<feature type="region of interest" description="Disordered" evidence="1">
    <location>
        <begin position="59"/>
        <end position="82"/>
    </location>
</feature>